<evidence type="ECO:0008006" key="5">
    <source>
        <dbReference type="Google" id="ProtNLM"/>
    </source>
</evidence>
<feature type="domain" description="DUF3322" evidence="2">
    <location>
        <begin position="20"/>
        <end position="181"/>
    </location>
</feature>
<dbReference type="Pfam" id="PF09983">
    <property type="entry name" value="JetD_C"/>
    <property type="match status" value="1"/>
</dbReference>
<organism evidence="3 4">
    <name type="scientific">Bifidobacterium samirii</name>
    <dbReference type="NCBI Taxonomy" id="2306974"/>
    <lineage>
        <taxon>Bacteria</taxon>
        <taxon>Bacillati</taxon>
        <taxon>Actinomycetota</taxon>
        <taxon>Actinomycetes</taxon>
        <taxon>Bifidobacteriales</taxon>
        <taxon>Bifidobacteriaceae</taxon>
        <taxon>Bifidobacterium</taxon>
    </lineage>
</organism>
<name>A0A430FTM5_9BIFI</name>
<dbReference type="Proteomes" id="UP000287470">
    <property type="component" value="Unassembled WGS sequence"/>
</dbReference>
<dbReference type="RefSeq" id="WP_125968523.1">
    <property type="nucleotide sequence ID" value="NZ_QXGK01000011.1"/>
</dbReference>
<protein>
    <recommendedName>
        <fullName evidence="5">Wadjet protein JetD C-terminal domain-containing protein</fullName>
    </recommendedName>
</protein>
<dbReference type="PIRSF" id="PIRSF028408">
    <property type="entry name" value="UCP028408"/>
    <property type="match status" value="1"/>
</dbReference>
<dbReference type="OrthoDB" id="322908at2"/>
<sequence>MKTRHDLAALIGKRLEYDMFRVEPGWPRTFAVNLPRRDELESDAPRFLDIDEDTRRWAGRCGLDAQATRRIIGGCPVEFVGHVTVPDERAALRAAPRATADAYRTARSRIARLQAESGVPADVAARVARMVRNENDADFDRLMTAAAYFAAHDTTGRTTRMVPLPGFSAKWLDMRKSRLDAIRILTGKDDLGLEERPAELRYRFLDPAMAGRPDQTVVEPSSYDPTTGIRYAVIVENKDTYRKMMPPIRHGICVFGSGNAAVLVPQLLPWLAAPSISVVYWGDLDARGFEILASLRDAGLDCASMLMDRATYDAYAVYGTDVDEHGNPIHPREPKPLTSLTDAERALYTFLCTGADGGHPRLEQERIPAETAADHLRSLGFPLA</sequence>
<feature type="domain" description="Wadjet protein JetD C-terminal" evidence="1">
    <location>
        <begin position="192"/>
        <end position="374"/>
    </location>
</feature>
<dbReference type="AlphaFoldDB" id="A0A430FTM5"/>
<dbReference type="EMBL" id="QXGK01000011">
    <property type="protein sequence ID" value="RSX56265.1"/>
    <property type="molecule type" value="Genomic_DNA"/>
</dbReference>
<evidence type="ECO:0000313" key="3">
    <source>
        <dbReference type="EMBL" id="RSX56265.1"/>
    </source>
</evidence>
<proteinExistence type="predicted"/>
<dbReference type="InterPro" id="IPR014544">
    <property type="entry name" value="UCP028408"/>
</dbReference>
<dbReference type="Pfam" id="PF11795">
    <property type="entry name" value="DUF3322"/>
    <property type="match status" value="1"/>
</dbReference>
<reference evidence="3 4" key="1">
    <citation type="submission" date="2018-09" db="EMBL/GenBank/DDBJ databases">
        <title>Characterization of the phylogenetic diversity of five novel species belonging to the genus Bifidobacterium.</title>
        <authorList>
            <person name="Lugli G.A."/>
            <person name="Duranti S."/>
            <person name="Milani C."/>
        </authorList>
    </citation>
    <scope>NUCLEOTIDE SEQUENCE [LARGE SCALE GENOMIC DNA]</scope>
    <source>
        <strain evidence="3 4">2033B</strain>
    </source>
</reference>
<evidence type="ECO:0000313" key="4">
    <source>
        <dbReference type="Proteomes" id="UP000287470"/>
    </source>
</evidence>
<evidence type="ECO:0000259" key="1">
    <source>
        <dbReference type="Pfam" id="PF09983"/>
    </source>
</evidence>
<keyword evidence="4" id="KW-1185">Reference proteome</keyword>
<accession>A0A430FTM5</accession>
<dbReference type="InterPro" id="IPR024537">
    <property type="entry name" value="DUF3322"/>
</dbReference>
<dbReference type="InterPro" id="IPR024534">
    <property type="entry name" value="JetD_C"/>
</dbReference>
<gene>
    <name evidence="3" type="ORF">D2E24_1254</name>
</gene>
<evidence type="ECO:0000259" key="2">
    <source>
        <dbReference type="Pfam" id="PF11795"/>
    </source>
</evidence>
<comment type="caution">
    <text evidence="3">The sequence shown here is derived from an EMBL/GenBank/DDBJ whole genome shotgun (WGS) entry which is preliminary data.</text>
</comment>